<dbReference type="Proteomes" id="UP000222056">
    <property type="component" value="Unassembled WGS sequence"/>
</dbReference>
<sequence length="93" mass="10275">MSTQTIERKRREQRRTVRIGGPYGRAQLDLEREVWLVSRSEARREGVEVARIRPRRAPTLVAGPPHRLAGWAFALGLLLVLAAAGSAHLTPGG</sequence>
<keyword evidence="3" id="KW-1185">Reference proteome</keyword>
<proteinExistence type="predicted"/>
<dbReference type="EMBL" id="FNWJ01000002">
    <property type="protein sequence ID" value="SEH15751.1"/>
    <property type="molecule type" value="Genomic_DNA"/>
</dbReference>
<accession>A0A1H6FY60</accession>
<gene>
    <name evidence="2" type="ORF">SAMN02745716_2051</name>
</gene>
<keyword evidence="1" id="KW-0812">Transmembrane</keyword>
<protein>
    <submittedName>
        <fullName evidence="2">Uncharacterized protein</fullName>
    </submittedName>
</protein>
<dbReference type="STRING" id="29539.SAMN02745716_2051"/>
<evidence type="ECO:0000256" key="1">
    <source>
        <dbReference type="SAM" id="Phobius"/>
    </source>
</evidence>
<keyword evidence="1" id="KW-0472">Membrane</keyword>
<keyword evidence="1" id="KW-1133">Transmembrane helix</keyword>
<dbReference type="AlphaFoldDB" id="A0A1H6FY60"/>
<dbReference type="RefSeq" id="WP_093118731.1">
    <property type="nucleotide sequence ID" value="NZ_FNWJ01000002.1"/>
</dbReference>
<feature type="transmembrane region" description="Helical" evidence="1">
    <location>
        <begin position="68"/>
        <end position="89"/>
    </location>
</feature>
<organism evidence="2 3">
    <name type="scientific">Thermoleophilum album</name>
    <dbReference type="NCBI Taxonomy" id="29539"/>
    <lineage>
        <taxon>Bacteria</taxon>
        <taxon>Bacillati</taxon>
        <taxon>Actinomycetota</taxon>
        <taxon>Thermoleophilia</taxon>
        <taxon>Thermoleophilales</taxon>
        <taxon>Thermoleophilaceae</taxon>
        <taxon>Thermoleophilum</taxon>
    </lineage>
</organism>
<evidence type="ECO:0000313" key="3">
    <source>
        <dbReference type="Proteomes" id="UP000222056"/>
    </source>
</evidence>
<reference evidence="3" key="1">
    <citation type="submission" date="2016-10" db="EMBL/GenBank/DDBJ databases">
        <authorList>
            <person name="Varghese N."/>
            <person name="Submissions S."/>
        </authorList>
    </citation>
    <scope>NUCLEOTIDE SEQUENCE [LARGE SCALE GENOMIC DNA]</scope>
    <source>
        <strain evidence="3">ATCC 35263</strain>
    </source>
</reference>
<evidence type="ECO:0000313" key="2">
    <source>
        <dbReference type="EMBL" id="SEH15751.1"/>
    </source>
</evidence>
<name>A0A1H6FY60_THEAL</name>